<reference evidence="1 2" key="2">
    <citation type="submission" date="2018-11" db="EMBL/GenBank/DDBJ databases">
        <authorList>
            <consortium name="Pathogen Informatics"/>
        </authorList>
    </citation>
    <scope>NUCLEOTIDE SEQUENCE [LARGE SCALE GENOMIC DNA]</scope>
    <source>
        <strain evidence="1 2">MHpl1</strain>
    </source>
</reference>
<accession>A0A0N4W8Y8</accession>
<dbReference type="EMBL" id="UZAF01016533">
    <property type="protein sequence ID" value="VDO29773.1"/>
    <property type="molecule type" value="Genomic_DNA"/>
</dbReference>
<dbReference type="OrthoDB" id="5865629at2759"/>
<organism evidence="3">
    <name type="scientific">Haemonchus placei</name>
    <name type="common">Barber's pole worm</name>
    <dbReference type="NCBI Taxonomy" id="6290"/>
    <lineage>
        <taxon>Eukaryota</taxon>
        <taxon>Metazoa</taxon>
        <taxon>Ecdysozoa</taxon>
        <taxon>Nematoda</taxon>
        <taxon>Chromadorea</taxon>
        <taxon>Rhabditida</taxon>
        <taxon>Rhabditina</taxon>
        <taxon>Rhabditomorpha</taxon>
        <taxon>Strongyloidea</taxon>
        <taxon>Trichostrongylidae</taxon>
        <taxon>Haemonchus</taxon>
    </lineage>
</organism>
<evidence type="ECO:0000313" key="1">
    <source>
        <dbReference type="EMBL" id="VDO29773.1"/>
    </source>
</evidence>
<keyword evidence="2" id="KW-1185">Reference proteome</keyword>
<protein>
    <submittedName>
        <fullName evidence="1 3">Uncharacterized protein</fullName>
    </submittedName>
</protein>
<evidence type="ECO:0000313" key="2">
    <source>
        <dbReference type="Proteomes" id="UP000268014"/>
    </source>
</evidence>
<dbReference type="Proteomes" id="UP000268014">
    <property type="component" value="Unassembled WGS sequence"/>
</dbReference>
<dbReference type="WBParaSite" id="HPLM_0000670901-mRNA-1">
    <property type="protein sequence ID" value="HPLM_0000670901-mRNA-1"/>
    <property type="gene ID" value="HPLM_0000670901"/>
</dbReference>
<proteinExistence type="predicted"/>
<evidence type="ECO:0000313" key="3">
    <source>
        <dbReference type="WBParaSite" id="HPLM_0000670901-mRNA-1"/>
    </source>
</evidence>
<dbReference type="AlphaFoldDB" id="A0A0N4W8Y8"/>
<gene>
    <name evidence="1" type="ORF">HPLM_LOCUS6701</name>
</gene>
<sequence length="169" mass="19344">MGIAASRSGSSGPSSKIPSHMFRLFQAIQNFYHRRRLRRIAPSPRTADETLRLFITSTLYHGYDLLKKSPSTLLEVRFFYSMVSFLVRSKGIFTAPSERLKKFLAVVPHITECVIQHPSLWSRLYPENISGLFPKHLHVSNPRTSLILQLFLIPPIGVIPRALILHFFT</sequence>
<name>A0A0N4W8Y8_HAEPC</name>
<reference evidence="3" key="1">
    <citation type="submission" date="2017-02" db="UniProtKB">
        <authorList>
            <consortium name="WormBaseParasite"/>
        </authorList>
    </citation>
    <scope>IDENTIFICATION</scope>
</reference>